<dbReference type="EMBL" id="CP120733">
    <property type="protein sequence ID" value="WFD10316.1"/>
    <property type="molecule type" value="Genomic_DNA"/>
</dbReference>
<evidence type="ECO:0000256" key="4">
    <source>
        <dbReference type="ARBA" id="ARBA00022827"/>
    </source>
</evidence>
<dbReference type="PANTHER" id="PTHR43153">
    <property type="entry name" value="ELECTRON TRANSFER FLAVOPROTEIN ALPHA"/>
    <property type="match status" value="1"/>
</dbReference>
<dbReference type="CDD" id="cd01715">
    <property type="entry name" value="ETF_alpha"/>
    <property type="match status" value="1"/>
</dbReference>
<dbReference type="InterPro" id="IPR029035">
    <property type="entry name" value="DHS-like_NAD/FAD-binding_dom"/>
</dbReference>
<organism evidence="7 8">
    <name type="scientific">Tepidibacter hydrothermalis</name>
    <dbReference type="NCBI Taxonomy" id="3036126"/>
    <lineage>
        <taxon>Bacteria</taxon>
        <taxon>Bacillati</taxon>
        <taxon>Bacillota</taxon>
        <taxon>Clostridia</taxon>
        <taxon>Peptostreptococcales</taxon>
        <taxon>Peptostreptococcaceae</taxon>
        <taxon>Tepidibacter</taxon>
    </lineage>
</organism>
<evidence type="ECO:0000256" key="5">
    <source>
        <dbReference type="ARBA" id="ARBA00022982"/>
    </source>
</evidence>
<name>A0ABY8EBL8_9FIRM</name>
<evidence type="ECO:0000256" key="3">
    <source>
        <dbReference type="ARBA" id="ARBA00022630"/>
    </source>
</evidence>
<sequence>MARTKVNQPINLDEYKDIWVIIEQREGKVLDIGLELLGEGKKLAEKVGNKLVAVLLGHNNGDSAKELIKYGADKVISLDHKLLKVYTTDAYTKVISDIIFDKKPESVLIGATTIGRDLGPRLAGRVGTGLIADCTKLEIDETDGKVLQTRPAFGGNLMATIICPKNRPQMATVRPGVMEKADYDESKTGTIEEIYVKLEDKDIRAKVVDVIKSAKNHVSLTDAEIIVAGGRGVAGKEGFELIEKLAEKLGGEVGASRAAVDSGWIGHDHQIGQTGTTVRPRLYIACGISGAIQHLTGVKDSDIIVAINKNPEAPIFKVAHYGIVANLFDVIPEIINELDNDENIECALV</sequence>
<dbReference type="InterPro" id="IPR001308">
    <property type="entry name" value="ETF_a/FixB"/>
</dbReference>
<dbReference type="SUPFAM" id="SSF52467">
    <property type="entry name" value="DHS-like NAD/FAD-binding domain"/>
    <property type="match status" value="1"/>
</dbReference>
<dbReference type="RefSeq" id="WP_277732291.1">
    <property type="nucleotide sequence ID" value="NZ_CP120733.1"/>
</dbReference>
<dbReference type="SUPFAM" id="SSF52402">
    <property type="entry name" value="Adenine nucleotide alpha hydrolases-like"/>
    <property type="match status" value="1"/>
</dbReference>
<keyword evidence="3" id="KW-0285">Flavoprotein</keyword>
<proteinExistence type="inferred from homology"/>
<dbReference type="InterPro" id="IPR014731">
    <property type="entry name" value="ETF_asu_C"/>
</dbReference>
<evidence type="ECO:0000313" key="8">
    <source>
        <dbReference type="Proteomes" id="UP001222800"/>
    </source>
</evidence>
<evidence type="ECO:0000313" key="7">
    <source>
        <dbReference type="EMBL" id="WFD10316.1"/>
    </source>
</evidence>
<dbReference type="Gene3D" id="3.40.50.620">
    <property type="entry name" value="HUPs"/>
    <property type="match status" value="1"/>
</dbReference>
<dbReference type="SMART" id="SM00893">
    <property type="entry name" value="ETF"/>
    <property type="match status" value="1"/>
</dbReference>
<keyword evidence="2" id="KW-0813">Transport</keyword>
<protein>
    <submittedName>
        <fullName evidence="7">Electron transfer flavoprotein subunit alpha/FixB family protein</fullName>
    </submittedName>
</protein>
<dbReference type="Gene3D" id="3.40.50.1220">
    <property type="entry name" value="TPP-binding domain"/>
    <property type="match status" value="1"/>
</dbReference>
<dbReference type="InterPro" id="IPR033947">
    <property type="entry name" value="ETF_alpha_N"/>
</dbReference>
<dbReference type="Proteomes" id="UP001222800">
    <property type="component" value="Chromosome"/>
</dbReference>
<dbReference type="PROSITE" id="PS00696">
    <property type="entry name" value="ETF_ALPHA"/>
    <property type="match status" value="1"/>
</dbReference>
<comment type="similarity">
    <text evidence="1">Belongs to the ETF alpha-subunit/FixB family.</text>
</comment>
<reference evidence="7 8" key="1">
    <citation type="submission" date="2023-03" db="EMBL/GenBank/DDBJ databases">
        <title>Complete genome sequence of Tepidibacter sp. SWIR-1, isolated from a deep-sea hydrothermal vent.</title>
        <authorList>
            <person name="Li X."/>
        </authorList>
    </citation>
    <scope>NUCLEOTIDE SEQUENCE [LARGE SCALE GENOMIC DNA]</scope>
    <source>
        <strain evidence="7 8">SWIR-1</strain>
    </source>
</reference>
<evidence type="ECO:0000259" key="6">
    <source>
        <dbReference type="SMART" id="SM00893"/>
    </source>
</evidence>
<dbReference type="InterPro" id="IPR018206">
    <property type="entry name" value="ETF_asu_C_CS"/>
</dbReference>
<feature type="domain" description="Electron transfer flavoprotein alpha/beta-subunit N-terminal" evidence="6">
    <location>
        <begin position="18"/>
        <end position="207"/>
    </location>
</feature>
<evidence type="ECO:0000256" key="2">
    <source>
        <dbReference type="ARBA" id="ARBA00022448"/>
    </source>
</evidence>
<dbReference type="PIRSF" id="PIRSF000089">
    <property type="entry name" value="Electra_flavoP_a"/>
    <property type="match status" value="1"/>
</dbReference>
<gene>
    <name evidence="7" type="ORF">P4S50_18510</name>
</gene>
<dbReference type="InterPro" id="IPR014730">
    <property type="entry name" value="ETF_a/b_N"/>
</dbReference>
<accession>A0ABY8EBL8</accession>
<keyword evidence="8" id="KW-1185">Reference proteome</keyword>
<dbReference type="Pfam" id="PF01012">
    <property type="entry name" value="ETF"/>
    <property type="match status" value="1"/>
</dbReference>
<dbReference type="Pfam" id="PF00766">
    <property type="entry name" value="ETF_alpha"/>
    <property type="match status" value="1"/>
</dbReference>
<keyword evidence="4" id="KW-0274">FAD</keyword>
<dbReference type="PANTHER" id="PTHR43153:SF1">
    <property type="entry name" value="ELECTRON TRANSFER FLAVOPROTEIN SUBUNIT ALPHA, MITOCHONDRIAL"/>
    <property type="match status" value="1"/>
</dbReference>
<keyword evidence="5" id="KW-0249">Electron transport</keyword>
<evidence type="ECO:0000256" key="1">
    <source>
        <dbReference type="ARBA" id="ARBA00005817"/>
    </source>
</evidence>
<dbReference type="InterPro" id="IPR014729">
    <property type="entry name" value="Rossmann-like_a/b/a_fold"/>
</dbReference>